<organism evidence="2 3">
    <name type="scientific">Geothrix edaphica</name>
    <dbReference type="NCBI Taxonomy" id="2927976"/>
    <lineage>
        <taxon>Bacteria</taxon>
        <taxon>Pseudomonadati</taxon>
        <taxon>Acidobacteriota</taxon>
        <taxon>Holophagae</taxon>
        <taxon>Holophagales</taxon>
        <taxon>Holophagaceae</taxon>
        <taxon>Geothrix</taxon>
    </lineage>
</organism>
<dbReference type="EMBL" id="BSDC01000002">
    <property type="protein sequence ID" value="GLH67168.1"/>
    <property type="molecule type" value="Genomic_DNA"/>
</dbReference>
<dbReference type="RefSeq" id="WP_285608090.1">
    <property type="nucleotide sequence ID" value="NZ_BSDC01000002.1"/>
</dbReference>
<evidence type="ECO:0008006" key="4">
    <source>
        <dbReference type="Google" id="ProtNLM"/>
    </source>
</evidence>
<proteinExistence type="predicted"/>
<keyword evidence="1" id="KW-1133">Transmembrane helix</keyword>
<gene>
    <name evidence="2" type="ORF">GETHED_15320</name>
</gene>
<evidence type="ECO:0000313" key="3">
    <source>
        <dbReference type="Proteomes" id="UP001165044"/>
    </source>
</evidence>
<feature type="transmembrane region" description="Helical" evidence="1">
    <location>
        <begin position="12"/>
        <end position="32"/>
    </location>
</feature>
<sequence>MKPWVRNTVGVLCHVPGIYMLFFMAFMILMITNAPKENGHGMPIWFAVIFIFHIFVMFLMFLLMAFFVIWLLKGITLSTEAKVIWAIGSFMIGPIIMPILYWLYLRKMPDGPYFFGAPLSEASPQA</sequence>
<feature type="transmembrane region" description="Helical" evidence="1">
    <location>
        <begin position="83"/>
        <end position="104"/>
    </location>
</feature>
<protein>
    <recommendedName>
        <fullName evidence="4">DUF4870 domain-containing protein</fullName>
    </recommendedName>
</protein>
<feature type="transmembrane region" description="Helical" evidence="1">
    <location>
        <begin position="44"/>
        <end position="71"/>
    </location>
</feature>
<accession>A0ABQ5PY00</accession>
<keyword evidence="1" id="KW-0472">Membrane</keyword>
<name>A0ABQ5PY00_9BACT</name>
<keyword evidence="1" id="KW-0812">Transmembrane</keyword>
<evidence type="ECO:0000256" key="1">
    <source>
        <dbReference type="SAM" id="Phobius"/>
    </source>
</evidence>
<comment type="caution">
    <text evidence="2">The sequence shown here is derived from an EMBL/GenBank/DDBJ whole genome shotgun (WGS) entry which is preliminary data.</text>
</comment>
<dbReference type="Proteomes" id="UP001165044">
    <property type="component" value="Unassembled WGS sequence"/>
</dbReference>
<reference evidence="2" key="1">
    <citation type="journal article" date="2023" name="Antonie Van Leeuwenhoek">
        <title>Mesoterricola silvestris gen. nov., sp. nov., Mesoterricola sediminis sp. nov., Geothrix oryzae sp. nov., Geothrix edaphica sp. nov., Geothrix rubra sp. nov., and Geothrix limicola sp. nov., six novel members of Acidobacteriota isolated from soils.</title>
        <authorList>
            <person name="Itoh H."/>
            <person name="Sugisawa Y."/>
            <person name="Mise K."/>
            <person name="Xu Z."/>
            <person name="Kuniyasu M."/>
            <person name="Ushijima N."/>
            <person name="Kawano K."/>
            <person name="Kobayashi E."/>
            <person name="Shiratori Y."/>
            <person name="Masuda Y."/>
            <person name="Senoo K."/>
        </authorList>
    </citation>
    <scope>NUCLEOTIDE SEQUENCE</scope>
    <source>
        <strain evidence="2">Red802</strain>
    </source>
</reference>
<evidence type="ECO:0000313" key="2">
    <source>
        <dbReference type="EMBL" id="GLH67168.1"/>
    </source>
</evidence>
<keyword evidence="3" id="KW-1185">Reference proteome</keyword>